<gene>
    <name evidence="9" type="ORF">P167DRAFT_490022</name>
</gene>
<evidence type="ECO:0000313" key="9">
    <source>
        <dbReference type="EMBL" id="RPB11071.1"/>
    </source>
</evidence>
<comment type="subcellular location">
    <subcellularLocation>
        <location evidence="1">Membrane</location>
        <topology evidence="1">Multi-pass membrane protein</topology>
    </subcellularLocation>
</comment>
<dbReference type="Gene3D" id="1.20.1250.20">
    <property type="entry name" value="MFS general substrate transporter like domains"/>
    <property type="match status" value="1"/>
</dbReference>
<proteinExistence type="inferred from homology"/>
<protein>
    <submittedName>
        <fullName evidence="9">MFS general substrate transporter</fullName>
    </submittedName>
</protein>
<evidence type="ECO:0000256" key="7">
    <source>
        <dbReference type="SAM" id="Phobius"/>
    </source>
</evidence>
<feature type="transmembrane region" description="Helical" evidence="7">
    <location>
        <begin position="159"/>
        <end position="177"/>
    </location>
</feature>
<name>A0A3N4KRS8_9PEZI</name>
<dbReference type="PANTHER" id="PTHR48020:SF12">
    <property type="entry name" value="PROTON MYO-INOSITOL COTRANSPORTER"/>
    <property type="match status" value="1"/>
</dbReference>
<keyword evidence="4 7" id="KW-0812">Transmembrane</keyword>
<dbReference type="InterPro" id="IPR005828">
    <property type="entry name" value="MFS_sugar_transport-like"/>
</dbReference>
<dbReference type="SUPFAM" id="SSF103473">
    <property type="entry name" value="MFS general substrate transporter"/>
    <property type="match status" value="1"/>
</dbReference>
<dbReference type="InterPro" id="IPR020846">
    <property type="entry name" value="MFS_dom"/>
</dbReference>
<keyword evidence="3" id="KW-0813">Transport</keyword>
<dbReference type="STRING" id="1392247.A0A3N4KRS8"/>
<evidence type="ECO:0000256" key="1">
    <source>
        <dbReference type="ARBA" id="ARBA00004141"/>
    </source>
</evidence>
<evidence type="ECO:0000256" key="3">
    <source>
        <dbReference type="ARBA" id="ARBA00022448"/>
    </source>
</evidence>
<feature type="transmembrane region" description="Helical" evidence="7">
    <location>
        <begin position="193"/>
        <end position="218"/>
    </location>
</feature>
<reference evidence="9 10" key="1">
    <citation type="journal article" date="2018" name="Nat. Ecol. Evol.">
        <title>Pezizomycetes genomes reveal the molecular basis of ectomycorrhizal truffle lifestyle.</title>
        <authorList>
            <person name="Murat C."/>
            <person name="Payen T."/>
            <person name="Noel B."/>
            <person name="Kuo A."/>
            <person name="Morin E."/>
            <person name="Chen J."/>
            <person name="Kohler A."/>
            <person name="Krizsan K."/>
            <person name="Balestrini R."/>
            <person name="Da Silva C."/>
            <person name="Montanini B."/>
            <person name="Hainaut M."/>
            <person name="Levati E."/>
            <person name="Barry K.W."/>
            <person name="Belfiori B."/>
            <person name="Cichocki N."/>
            <person name="Clum A."/>
            <person name="Dockter R.B."/>
            <person name="Fauchery L."/>
            <person name="Guy J."/>
            <person name="Iotti M."/>
            <person name="Le Tacon F."/>
            <person name="Lindquist E.A."/>
            <person name="Lipzen A."/>
            <person name="Malagnac F."/>
            <person name="Mello A."/>
            <person name="Molinier V."/>
            <person name="Miyauchi S."/>
            <person name="Poulain J."/>
            <person name="Riccioni C."/>
            <person name="Rubini A."/>
            <person name="Sitrit Y."/>
            <person name="Splivallo R."/>
            <person name="Traeger S."/>
            <person name="Wang M."/>
            <person name="Zifcakova L."/>
            <person name="Wipf D."/>
            <person name="Zambonelli A."/>
            <person name="Paolocci F."/>
            <person name="Nowrousian M."/>
            <person name="Ottonello S."/>
            <person name="Baldrian P."/>
            <person name="Spatafora J.W."/>
            <person name="Henrissat B."/>
            <person name="Nagy L.G."/>
            <person name="Aury J.M."/>
            <person name="Wincker P."/>
            <person name="Grigoriev I.V."/>
            <person name="Bonfante P."/>
            <person name="Martin F.M."/>
        </authorList>
    </citation>
    <scope>NUCLEOTIDE SEQUENCE [LARGE SCALE GENOMIC DNA]</scope>
    <source>
        <strain evidence="9 10">CCBAS932</strain>
    </source>
</reference>
<keyword evidence="6 7" id="KW-0472">Membrane</keyword>
<dbReference type="InterPro" id="IPR003663">
    <property type="entry name" value="Sugar/inositol_transpt"/>
</dbReference>
<dbReference type="GO" id="GO:0016020">
    <property type="term" value="C:membrane"/>
    <property type="evidence" value="ECO:0007669"/>
    <property type="project" value="UniProtKB-SubCell"/>
</dbReference>
<dbReference type="PROSITE" id="PS50850">
    <property type="entry name" value="MFS"/>
    <property type="match status" value="1"/>
</dbReference>
<accession>A0A3N4KRS8</accession>
<dbReference type="OrthoDB" id="6339427at2759"/>
<dbReference type="GO" id="GO:1904679">
    <property type="term" value="P:myo-inositol import across plasma membrane"/>
    <property type="evidence" value="ECO:0007669"/>
    <property type="project" value="TreeGrafter"/>
</dbReference>
<evidence type="ECO:0000256" key="4">
    <source>
        <dbReference type="ARBA" id="ARBA00022692"/>
    </source>
</evidence>
<feature type="domain" description="Major facilitator superfamily (MFS) profile" evidence="8">
    <location>
        <begin position="1"/>
        <end position="286"/>
    </location>
</feature>
<evidence type="ECO:0000256" key="2">
    <source>
        <dbReference type="ARBA" id="ARBA00010992"/>
    </source>
</evidence>
<keyword evidence="10" id="KW-1185">Reference proteome</keyword>
<evidence type="ECO:0000259" key="8">
    <source>
        <dbReference type="PROSITE" id="PS50850"/>
    </source>
</evidence>
<dbReference type="InterPro" id="IPR050814">
    <property type="entry name" value="Myo-inositol_Transporter"/>
</dbReference>
<evidence type="ECO:0000256" key="6">
    <source>
        <dbReference type="ARBA" id="ARBA00023136"/>
    </source>
</evidence>
<dbReference type="PANTHER" id="PTHR48020">
    <property type="entry name" value="PROTON MYO-INOSITOL COTRANSPORTER"/>
    <property type="match status" value="1"/>
</dbReference>
<comment type="similarity">
    <text evidence="2">Belongs to the major facilitator superfamily. Sugar transporter (TC 2.A.1.1) family.</text>
</comment>
<dbReference type="PROSITE" id="PS00216">
    <property type="entry name" value="SUGAR_TRANSPORT_1"/>
    <property type="match status" value="1"/>
</dbReference>
<keyword evidence="5 7" id="KW-1133">Transmembrane helix</keyword>
<feature type="transmembrane region" description="Helical" evidence="7">
    <location>
        <begin position="264"/>
        <end position="282"/>
    </location>
</feature>
<sequence>MVGIGAIPAAIQFVILYWLPESPRYLIRKGIEGRAKTILSQIYKGASDRDLDEKVAYIKEFTEDRRPGTASQKAWSDFKSLYTVPSNLRALIIACGLQGIQQFSGFNSLMYFSATIFKSVGFENPTAVSLIVAGTNFVMTCVTFLVVDRIGRRRVLIGTLWGCAAGLTICAIAFHYLPRNDAGDVVGGGSNRWAILILASQIIYVMFYALGIGNIAWVGQSEVFPYNVRGYGTGMATATNWGANLILGSTFLTMMDKMTPSGAFGFYAILCFLGWLFVIFLYPDLSGFTLEEVAEILGESFGIKESRRRRKELRRLGQEELRRREEALREKV</sequence>
<evidence type="ECO:0000256" key="5">
    <source>
        <dbReference type="ARBA" id="ARBA00022989"/>
    </source>
</evidence>
<dbReference type="InParanoid" id="A0A3N4KRS8"/>
<dbReference type="InterPro" id="IPR005829">
    <property type="entry name" value="Sugar_transporter_CS"/>
</dbReference>
<dbReference type="AlphaFoldDB" id="A0A3N4KRS8"/>
<feature type="transmembrane region" description="Helical" evidence="7">
    <location>
        <begin position="230"/>
        <end position="252"/>
    </location>
</feature>
<organism evidence="9 10">
    <name type="scientific">Morchella conica CCBAS932</name>
    <dbReference type="NCBI Taxonomy" id="1392247"/>
    <lineage>
        <taxon>Eukaryota</taxon>
        <taxon>Fungi</taxon>
        <taxon>Dikarya</taxon>
        <taxon>Ascomycota</taxon>
        <taxon>Pezizomycotina</taxon>
        <taxon>Pezizomycetes</taxon>
        <taxon>Pezizales</taxon>
        <taxon>Morchellaceae</taxon>
        <taxon>Morchella</taxon>
    </lineage>
</organism>
<dbReference type="Proteomes" id="UP000277580">
    <property type="component" value="Unassembled WGS sequence"/>
</dbReference>
<dbReference type="PRINTS" id="PR00171">
    <property type="entry name" value="SUGRTRNSPORT"/>
</dbReference>
<dbReference type="Pfam" id="PF00083">
    <property type="entry name" value="Sugar_tr"/>
    <property type="match status" value="1"/>
</dbReference>
<feature type="transmembrane region" description="Helical" evidence="7">
    <location>
        <begin position="127"/>
        <end position="147"/>
    </location>
</feature>
<dbReference type="EMBL" id="ML119138">
    <property type="protein sequence ID" value="RPB11071.1"/>
    <property type="molecule type" value="Genomic_DNA"/>
</dbReference>
<dbReference type="InterPro" id="IPR036259">
    <property type="entry name" value="MFS_trans_sf"/>
</dbReference>
<evidence type="ECO:0000313" key="10">
    <source>
        <dbReference type="Proteomes" id="UP000277580"/>
    </source>
</evidence>
<dbReference type="GO" id="GO:0005366">
    <property type="term" value="F:myo-inositol:proton symporter activity"/>
    <property type="evidence" value="ECO:0007669"/>
    <property type="project" value="TreeGrafter"/>
</dbReference>